<evidence type="ECO:0000256" key="1">
    <source>
        <dbReference type="ARBA" id="ARBA00009922"/>
    </source>
</evidence>
<reference evidence="14" key="3">
    <citation type="submission" date="2011-10" db="EMBL/GenBank/DDBJ databases">
        <title>Transcriptional landscape of the pathogenic yeast Candida parapsilosis.</title>
        <authorList>
            <person name="Guida A."/>
            <person name="Lindstaedt C."/>
            <person name="Maguire S.L."/>
            <person name="Ding C."/>
            <person name="Higgins D.G."/>
            <person name="Harris D."/>
            <person name="Berriman M."/>
            <person name="Butler G."/>
        </authorList>
    </citation>
    <scope>NUCLEOTIDE SEQUENCE</scope>
    <source>
        <strain evidence="14">CDC317</strain>
    </source>
</reference>
<dbReference type="STRING" id="578454.G8BEH5"/>
<dbReference type="Pfam" id="PF13361">
    <property type="entry name" value="UvrD_C"/>
    <property type="match status" value="1"/>
</dbReference>
<dbReference type="PANTHER" id="PTHR11070:SF46">
    <property type="entry name" value="ATP-DEPENDENT DNA HELICASE HMI1, MITOCHONDRIAL"/>
    <property type="match status" value="1"/>
</dbReference>
<feature type="domain" description="UvrD-like helicase ATP-binding" evidence="11">
    <location>
        <begin position="3"/>
        <end position="269"/>
    </location>
</feature>
<evidence type="ECO:0000313" key="15">
    <source>
        <dbReference type="EnsemblFungi" id="CPAR2_200070-T-p1"/>
    </source>
</evidence>
<comment type="similarity">
    <text evidence="1">Belongs to the helicase family. UvrD subfamily.</text>
</comment>
<reference evidence="16" key="1">
    <citation type="journal article" date="2009" name="Nature">
        <title>Evolution of pathogenicity and sexual reproduction in eight Candida genomes.</title>
        <authorList>
            <person name="Butler G."/>
            <person name="Rasmussen M.D."/>
            <person name="Lin M.F."/>
            <person name="Santos M.A."/>
            <person name="Sakthikumar S."/>
            <person name="Munro C.A."/>
            <person name="Rheinbay E."/>
            <person name="Grabherr M."/>
            <person name="Forche A."/>
            <person name="Reedy J.L."/>
            <person name="Agrafioti I."/>
            <person name="Arnaud M.B."/>
            <person name="Bates S."/>
            <person name="Brown A.J."/>
            <person name="Brunke S."/>
            <person name="Costanzo M.C."/>
            <person name="Fitzpatrick D.A."/>
            <person name="de Groot P.W."/>
            <person name="Harris D."/>
            <person name="Hoyer L.L."/>
            <person name="Hube B."/>
            <person name="Klis F.M."/>
            <person name="Kodira C."/>
            <person name="Lennard N."/>
            <person name="Logue M.E."/>
            <person name="Martin R."/>
            <person name="Neiman A.M."/>
            <person name="Nikolaou E."/>
            <person name="Quail M.A."/>
            <person name="Quinn J."/>
            <person name="Santos M.C."/>
            <person name="Schmitzberger F.F."/>
            <person name="Sherlock G."/>
            <person name="Shah P."/>
            <person name="Silverstein K.A."/>
            <person name="Skrzypek M.S."/>
            <person name="Soll D."/>
            <person name="Staggs R."/>
            <person name="Stansfield I."/>
            <person name="Stumpf M.P."/>
            <person name="Sudbery P.E."/>
            <person name="Srikantha T."/>
            <person name="Zeng Q."/>
            <person name="Berman J."/>
            <person name="Berriman M."/>
            <person name="Heitman J."/>
            <person name="Gow N.A."/>
            <person name="Lorenz M.C."/>
            <person name="Birren B.W."/>
            <person name="Kellis M."/>
            <person name="Cuomo C.A."/>
        </authorList>
    </citation>
    <scope>NUCLEOTIDE SEQUENCE [LARGE SCALE GENOMIC DNA]</scope>
    <source>
        <strain evidence="16">CDC 317 / ATCC MYA-4646</strain>
    </source>
</reference>
<evidence type="ECO:0000256" key="5">
    <source>
        <dbReference type="ARBA" id="ARBA00022840"/>
    </source>
</evidence>
<evidence type="ECO:0000256" key="2">
    <source>
        <dbReference type="ARBA" id="ARBA00022741"/>
    </source>
</evidence>
<dbReference type="Proteomes" id="UP000005221">
    <property type="component" value="Chromosome 2"/>
</dbReference>
<comment type="catalytic activity">
    <reaction evidence="9">
        <text>ATP + H2O = ADP + phosphate + H(+)</text>
        <dbReference type="Rhea" id="RHEA:13065"/>
        <dbReference type="ChEBI" id="CHEBI:15377"/>
        <dbReference type="ChEBI" id="CHEBI:15378"/>
        <dbReference type="ChEBI" id="CHEBI:30616"/>
        <dbReference type="ChEBI" id="CHEBI:43474"/>
        <dbReference type="ChEBI" id="CHEBI:456216"/>
        <dbReference type="EC" id="5.6.2.4"/>
    </reaction>
</comment>
<keyword evidence="16" id="KW-1185">Reference proteome</keyword>
<dbReference type="eggNOG" id="KOG2108">
    <property type="taxonomic scope" value="Eukaryota"/>
</dbReference>
<dbReference type="GO" id="GO:0003677">
    <property type="term" value="F:DNA binding"/>
    <property type="evidence" value="ECO:0007669"/>
    <property type="project" value="InterPro"/>
</dbReference>
<dbReference type="InterPro" id="IPR014017">
    <property type="entry name" value="DNA_helicase_UvrD-like_C"/>
</dbReference>
<dbReference type="PROSITE" id="PS51217">
    <property type="entry name" value="UVRD_HELICASE_CTER"/>
    <property type="match status" value="1"/>
</dbReference>
<dbReference type="SUPFAM" id="SSF52540">
    <property type="entry name" value="P-loop containing nucleoside triphosphate hydrolases"/>
    <property type="match status" value="1"/>
</dbReference>
<evidence type="ECO:0000256" key="8">
    <source>
        <dbReference type="ARBA" id="ARBA00034808"/>
    </source>
</evidence>
<evidence type="ECO:0000313" key="14">
    <source>
        <dbReference type="EMBL" id="CCE42364.1"/>
    </source>
</evidence>
<dbReference type="PANTHER" id="PTHR11070">
    <property type="entry name" value="UVRD / RECB / PCRA DNA HELICASE FAMILY MEMBER"/>
    <property type="match status" value="1"/>
</dbReference>
<dbReference type="GO" id="GO:0005524">
    <property type="term" value="F:ATP binding"/>
    <property type="evidence" value="ECO:0007669"/>
    <property type="project" value="UniProtKB-UniRule"/>
</dbReference>
<dbReference type="VEuPathDB" id="FungiDB:CPAR2_200070"/>
<dbReference type="EC" id="5.6.2.4" evidence="8"/>
<dbReference type="PROSITE" id="PS51198">
    <property type="entry name" value="UVRD_HELICASE_ATP_BIND"/>
    <property type="match status" value="1"/>
</dbReference>
<dbReference type="EMBL" id="HE605206">
    <property type="protein sequence ID" value="CCE42364.1"/>
    <property type="molecule type" value="Genomic_DNA"/>
</dbReference>
<evidence type="ECO:0000313" key="13">
    <source>
        <dbReference type="CGD" id="CAL0000150173"/>
    </source>
</evidence>
<feature type="domain" description="UvrD-like helicase C-terminal" evidence="12">
    <location>
        <begin position="263"/>
        <end position="515"/>
    </location>
</feature>
<dbReference type="CGD" id="CAL0000150173">
    <property type="gene designation" value="CPAR2_200070"/>
</dbReference>
<reference evidence="16" key="2">
    <citation type="journal article" date="2011" name="BMC Genomics">
        <title>Using RNA-seq to determine the transcriptional landscape and the hypoxic response of the pathogenic yeast Candida parapsilosis.</title>
        <authorList>
            <person name="Guida A."/>
            <person name="Lindstaedt C."/>
            <person name="Maguire S.L."/>
            <person name="Ding C."/>
            <person name="Higgins D.G."/>
            <person name="Corton N.J."/>
            <person name="Berriman M."/>
            <person name="Butler G."/>
        </authorList>
    </citation>
    <scope>GENOME REANNOTATION</scope>
    <source>
        <strain evidence="16">CDC 317 / ATCC MYA-4646</strain>
    </source>
</reference>
<dbReference type="GO" id="GO:0000725">
    <property type="term" value="P:recombinational repair"/>
    <property type="evidence" value="ECO:0007669"/>
    <property type="project" value="TreeGrafter"/>
</dbReference>
<dbReference type="GO" id="GO:0016787">
    <property type="term" value="F:hydrolase activity"/>
    <property type="evidence" value="ECO:0007669"/>
    <property type="project" value="UniProtKB-UniRule"/>
</dbReference>
<evidence type="ECO:0000256" key="9">
    <source>
        <dbReference type="ARBA" id="ARBA00048988"/>
    </source>
</evidence>
<evidence type="ECO:0000259" key="12">
    <source>
        <dbReference type="PROSITE" id="PS51217"/>
    </source>
</evidence>
<gene>
    <name evidence="13 14" type="ordered locus">CPAR2_200070</name>
</gene>
<keyword evidence="2 10" id="KW-0547">Nucleotide-binding</keyword>
<protein>
    <recommendedName>
        <fullName evidence="8">DNA 3'-5' helicase</fullName>
        <ecNumber evidence="8">5.6.2.4</ecNumber>
    </recommendedName>
</protein>
<reference evidence="15" key="4">
    <citation type="submission" date="2025-05" db="UniProtKB">
        <authorList>
            <consortium name="EnsemblFungi"/>
        </authorList>
    </citation>
    <scope>IDENTIFICATION</scope>
</reference>
<dbReference type="InterPro" id="IPR013986">
    <property type="entry name" value="DExx_box_DNA_helicase_dom_sf"/>
</dbReference>
<evidence type="ECO:0000313" key="16">
    <source>
        <dbReference type="Proteomes" id="UP000005221"/>
    </source>
</evidence>
<dbReference type="AlphaFoldDB" id="G8BEH5"/>
<feature type="binding site" evidence="10">
    <location>
        <begin position="24"/>
        <end position="31"/>
    </location>
    <ligand>
        <name>ATP</name>
        <dbReference type="ChEBI" id="CHEBI:30616"/>
    </ligand>
</feature>
<keyword evidence="5 10" id="KW-0067">ATP-binding</keyword>
<sequence>MLTPSQQEAVEYDYTPGTILSIQSGPGCGKTLTLINRIKRLLSDGVKPSEIIVLSMTNRTVNLLQQALSEGIKDEVVQDVVIRTFHSFAALIFDDNFMKYFPGRPPNSVVDDSTWKSFAKFFSAKHKDLDAAVLAVKSGELIDSVAQKHSISRDQLERTLEYLEDNGMIRFHGLITSAIEIFKESNGELPLAGAKVVIIDEFQDMQPVLLKFIKQIAVYGKPKHVTLAGDKNQCIYDFLGSRPGITDEFIHDLKFKHTEVVLKETFRLGPQVLAMAKEVIPSELKSVKDEGIGPIRQGDLCTDIVELIAKSGGLIKFSDIIILTFTNREVDQFAEELTTRYGIKCNKFSGNKWISSKLHMYLDFLHILRRSYGSDFALLFVLEKLGVKNLKKLFAEYNEWNCSKKNRLEDYLRERSTSVSIKNFLDLIENERVGLGTPISILSSLGRISIQTGLINAIETDELSSFYASLKTSHRKYLTEPKGTFLDYFLKSYYDDEPVFEEDRVNVSTIHKAKGLEFPVVFIPNFSRLPKSRLKYVAITRAKCLLYVGKETYDKQEIDERIVKFVGRDLNRVPDAIKMKAGRRFFNLYKKALC</sequence>
<dbReference type="EnsemblFungi" id="CPAR2_200070-T">
    <property type="protein sequence ID" value="CPAR2_200070-T-p1"/>
    <property type="gene ID" value="CPAR2_200070"/>
</dbReference>
<accession>A0AAJ8VWR5</accession>
<dbReference type="Gene3D" id="1.10.486.10">
    <property type="entry name" value="PCRA, domain 4"/>
    <property type="match status" value="1"/>
</dbReference>
<organism evidence="14 16">
    <name type="scientific">Candida parapsilosis (strain CDC 317 / ATCC MYA-4646)</name>
    <name type="common">Yeast</name>
    <name type="synonym">Monilia parapsilosis</name>
    <dbReference type="NCBI Taxonomy" id="578454"/>
    <lineage>
        <taxon>Eukaryota</taxon>
        <taxon>Fungi</taxon>
        <taxon>Dikarya</taxon>
        <taxon>Ascomycota</taxon>
        <taxon>Saccharomycotina</taxon>
        <taxon>Pichiomycetes</taxon>
        <taxon>Debaryomycetaceae</taxon>
        <taxon>Candida/Lodderomyces clade</taxon>
        <taxon>Candida</taxon>
    </lineage>
</organism>
<dbReference type="Gene3D" id="1.10.10.160">
    <property type="match status" value="1"/>
</dbReference>
<evidence type="ECO:0000256" key="4">
    <source>
        <dbReference type="ARBA" id="ARBA00022806"/>
    </source>
</evidence>
<keyword evidence="3 10" id="KW-0378">Hydrolase</keyword>
<dbReference type="GO" id="GO:0043138">
    <property type="term" value="F:3'-5' DNA helicase activity"/>
    <property type="evidence" value="ECO:0007669"/>
    <property type="project" value="UniProtKB-EC"/>
</dbReference>
<keyword evidence="6" id="KW-0413">Isomerase</keyword>
<evidence type="ECO:0000256" key="7">
    <source>
        <dbReference type="ARBA" id="ARBA00034617"/>
    </source>
</evidence>
<dbReference type="GO" id="GO:0005634">
    <property type="term" value="C:nucleus"/>
    <property type="evidence" value="ECO:0007669"/>
    <property type="project" value="TreeGrafter"/>
</dbReference>
<dbReference type="InterPro" id="IPR000212">
    <property type="entry name" value="DNA_helicase_UvrD/REP"/>
</dbReference>
<dbReference type="InterPro" id="IPR014016">
    <property type="entry name" value="UvrD-like_ATP-bd"/>
</dbReference>
<dbReference type="Gene3D" id="3.40.50.300">
    <property type="entry name" value="P-loop containing nucleotide triphosphate hydrolases"/>
    <property type="match status" value="2"/>
</dbReference>
<comment type="catalytic activity">
    <reaction evidence="7">
        <text>Couples ATP hydrolysis with the unwinding of duplex DNA by translocating in the 3'-5' direction.</text>
        <dbReference type="EC" id="5.6.2.4"/>
    </reaction>
</comment>
<evidence type="ECO:0000256" key="10">
    <source>
        <dbReference type="PROSITE-ProRule" id="PRU00560"/>
    </source>
</evidence>
<evidence type="ECO:0000259" key="11">
    <source>
        <dbReference type="PROSITE" id="PS51198"/>
    </source>
</evidence>
<keyword evidence="4 10" id="KW-0347">Helicase</keyword>
<accession>G8BEH5</accession>
<dbReference type="Pfam" id="PF00580">
    <property type="entry name" value="UvrD-helicase"/>
    <property type="match status" value="1"/>
</dbReference>
<name>G8BEH5_CANPC</name>
<evidence type="ECO:0000256" key="3">
    <source>
        <dbReference type="ARBA" id="ARBA00022801"/>
    </source>
</evidence>
<proteinExistence type="inferred from homology"/>
<evidence type="ECO:0000256" key="6">
    <source>
        <dbReference type="ARBA" id="ARBA00023235"/>
    </source>
</evidence>
<dbReference type="InterPro" id="IPR027417">
    <property type="entry name" value="P-loop_NTPase"/>
</dbReference>